<dbReference type="EMBL" id="JBEYBR010000086">
    <property type="protein sequence ID" value="MEU2125437.1"/>
    <property type="molecule type" value="Genomic_DNA"/>
</dbReference>
<dbReference type="InterPro" id="IPR011990">
    <property type="entry name" value="TPR-like_helical_dom_sf"/>
</dbReference>
<dbReference type="SUPFAM" id="SSF48452">
    <property type="entry name" value="TPR-like"/>
    <property type="match status" value="1"/>
</dbReference>
<dbReference type="Gene3D" id="1.10.260.40">
    <property type="entry name" value="lambda repressor-like DNA-binding domains"/>
    <property type="match status" value="1"/>
</dbReference>
<organism evidence="2 3">
    <name type="scientific">Nocardia niwae</name>
    <dbReference type="NCBI Taxonomy" id="626084"/>
    <lineage>
        <taxon>Bacteria</taxon>
        <taxon>Bacillati</taxon>
        <taxon>Actinomycetota</taxon>
        <taxon>Actinomycetes</taxon>
        <taxon>Mycobacteriales</taxon>
        <taxon>Nocardiaceae</taxon>
        <taxon>Nocardia</taxon>
    </lineage>
</organism>
<dbReference type="SUPFAM" id="SSF47413">
    <property type="entry name" value="lambda repressor-like DNA-binding domains"/>
    <property type="match status" value="1"/>
</dbReference>
<dbReference type="CDD" id="cd00093">
    <property type="entry name" value="HTH_XRE"/>
    <property type="match status" value="1"/>
</dbReference>
<evidence type="ECO:0000259" key="1">
    <source>
        <dbReference type="PROSITE" id="PS50943"/>
    </source>
</evidence>
<gene>
    <name evidence="2" type="ORF">ABZ507_26845</name>
</gene>
<dbReference type="Pfam" id="PF13560">
    <property type="entry name" value="HTH_31"/>
    <property type="match status" value="1"/>
</dbReference>
<comment type="caution">
    <text evidence="2">The sequence shown here is derived from an EMBL/GenBank/DDBJ whole genome shotgun (WGS) entry which is preliminary data.</text>
</comment>
<dbReference type="PROSITE" id="PS50943">
    <property type="entry name" value="HTH_CROC1"/>
    <property type="match status" value="1"/>
</dbReference>
<proteinExistence type="predicted"/>
<dbReference type="Proteomes" id="UP001550535">
    <property type="component" value="Unassembled WGS sequence"/>
</dbReference>
<sequence length="410" mass="45768">MYNSVYDDAPVGARIRRHRERAGMSRPVLAGLVGRSAEWLKAVENGRLQSPRLPMLLRIARAMELDDLAELTGDEHAVPVAVFAGERHAALTDVQSALTDYRLAPTEDSADTEHLALRLAQAWHVRHASPDHRTQLGALLPGLIRDAQNAARLRGDDRRAARRVLAGVYQLADFFVAYQPAPELVWLVADRGLNEGYEADDPYLIASGAWSMVQALRDSGRWEEGIALARTAIAQLEPYLDRENTPDDWHGIAGALQAEIAYVHARRGRYGEAWAYWESADRIAQRLGPTYRHVQTSFSIPVVQAHATTLGVELRRTGEGLRAAQALDADRITSVPRRSRHFIEVARAHYQRDEFVAALAMLDKSERTAPETIRYNGYARDMLHGLRKRPPSGMRDDVRTLCDRVGVAAQ</sequence>
<dbReference type="InterPro" id="IPR010982">
    <property type="entry name" value="Lambda_DNA-bd_dom_sf"/>
</dbReference>
<dbReference type="InterPro" id="IPR001387">
    <property type="entry name" value="Cro/C1-type_HTH"/>
</dbReference>
<evidence type="ECO:0000313" key="2">
    <source>
        <dbReference type="EMBL" id="MEU2125437.1"/>
    </source>
</evidence>
<dbReference type="RefSeq" id="WP_357993067.1">
    <property type="nucleotide sequence ID" value="NZ_JBEYBR010000086.1"/>
</dbReference>
<dbReference type="Gene3D" id="1.25.40.10">
    <property type="entry name" value="Tetratricopeptide repeat domain"/>
    <property type="match status" value="1"/>
</dbReference>
<dbReference type="SMART" id="SM00530">
    <property type="entry name" value="HTH_XRE"/>
    <property type="match status" value="1"/>
</dbReference>
<accession>A0ABV2XHR4</accession>
<keyword evidence="3" id="KW-1185">Reference proteome</keyword>
<protein>
    <submittedName>
        <fullName evidence="2">Helix-turn-helix transcriptional regulator</fullName>
    </submittedName>
</protein>
<name>A0ABV2XHR4_9NOCA</name>
<feature type="domain" description="HTH cro/C1-type" evidence="1">
    <location>
        <begin position="15"/>
        <end position="71"/>
    </location>
</feature>
<evidence type="ECO:0000313" key="3">
    <source>
        <dbReference type="Proteomes" id="UP001550535"/>
    </source>
</evidence>
<reference evidence="2 3" key="1">
    <citation type="submission" date="2024-06" db="EMBL/GenBank/DDBJ databases">
        <title>The Natural Products Discovery Center: Release of the First 8490 Sequenced Strains for Exploring Actinobacteria Biosynthetic Diversity.</title>
        <authorList>
            <person name="Kalkreuter E."/>
            <person name="Kautsar S.A."/>
            <person name="Yang D."/>
            <person name="Bader C.D."/>
            <person name="Teijaro C.N."/>
            <person name="Fluegel L."/>
            <person name="Davis C.M."/>
            <person name="Simpson J.R."/>
            <person name="Lauterbach L."/>
            <person name="Steele A.D."/>
            <person name="Gui C."/>
            <person name="Meng S."/>
            <person name="Li G."/>
            <person name="Viehrig K."/>
            <person name="Ye F."/>
            <person name="Su P."/>
            <person name="Kiefer A.F."/>
            <person name="Nichols A."/>
            <person name="Cepeda A.J."/>
            <person name="Yan W."/>
            <person name="Fan B."/>
            <person name="Jiang Y."/>
            <person name="Adhikari A."/>
            <person name="Zheng C.-J."/>
            <person name="Schuster L."/>
            <person name="Cowan T.M."/>
            <person name="Smanski M.J."/>
            <person name="Chevrette M.G."/>
            <person name="De Carvalho L.P.S."/>
            <person name="Shen B."/>
        </authorList>
    </citation>
    <scope>NUCLEOTIDE SEQUENCE [LARGE SCALE GENOMIC DNA]</scope>
    <source>
        <strain evidence="2 3">NPDC019434</strain>
    </source>
</reference>